<dbReference type="AlphaFoldDB" id="A0AAD8HT23"/>
<organism evidence="2 4">
    <name type="scientific">Heracleum sosnowskyi</name>
    <dbReference type="NCBI Taxonomy" id="360622"/>
    <lineage>
        <taxon>Eukaryota</taxon>
        <taxon>Viridiplantae</taxon>
        <taxon>Streptophyta</taxon>
        <taxon>Embryophyta</taxon>
        <taxon>Tracheophyta</taxon>
        <taxon>Spermatophyta</taxon>
        <taxon>Magnoliopsida</taxon>
        <taxon>eudicotyledons</taxon>
        <taxon>Gunneridae</taxon>
        <taxon>Pentapetalae</taxon>
        <taxon>asterids</taxon>
        <taxon>campanulids</taxon>
        <taxon>Apiales</taxon>
        <taxon>Apiaceae</taxon>
        <taxon>Apioideae</taxon>
        <taxon>apioid superclade</taxon>
        <taxon>Tordylieae</taxon>
        <taxon>Tordyliinae</taxon>
        <taxon>Heracleum</taxon>
    </lineage>
</organism>
<dbReference type="PANTHER" id="PTHR47532:SF1">
    <property type="entry name" value="RETINAL-BINDING PROTEIN"/>
    <property type="match status" value="1"/>
</dbReference>
<dbReference type="SUPFAM" id="SSF101576">
    <property type="entry name" value="Supernatant protein factor (SPF), C-terminal domain"/>
    <property type="match status" value="1"/>
</dbReference>
<comment type="caution">
    <text evidence="2">The sequence shown here is derived from an EMBL/GenBank/DDBJ whole genome shotgun (WGS) entry which is preliminary data.</text>
</comment>
<keyword evidence="4" id="KW-1185">Reference proteome</keyword>
<dbReference type="PROSITE" id="PS50866">
    <property type="entry name" value="GOLD"/>
    <property type="match status" value="1"/>
</dbReference>
<evidence type="ECO:0000259" key="1">
    <source>
        <dbReference type="PROSITE" id="PS50866"/>
    </source>
</evidence>
<feature type="domain" description="GOLD" evidence="1">
    <location>
        <begin position="1"/>
        <end position="66"/>
    </location>
</feature>
<sequence length="120" mass="13598">MTYYMDIGFSLEHTNSSGDKTLMFPYRRYECDQGNFSTCLVGTYKLVWDNSYSTFFKKVLRYKVDCIPPVVEPLTSGREPLQVADGIVIDILMHGHLVSSSVTDYTMDGGEVQEREFGAS</sequence>
<evidence type="ECO:0000313" key="4">
    <source>
        <dbReference type="Proteomes" id="UP001237642"/>
    </source>
</evidence>
<dbReference type="PANTHER" id="PTHR47532">
    <property type="entry name" value="RETINAL-BINDING PROTEIN"/>
    <property type="match status" value="1"/>
</dbReference>
<proteinExistence type="predicted"/>
<protein>
    <submittedName>
        <fullName evidence="2">GOLD domain-containing protein</fullName>
    </submittedName>
</protein>
<dbReference type="Gene3D" id="2.60.120.680">
    <property type="entry name" value="GOLD domain"/>
    <property type="match status" value="1"/>
</dbReference>
<dbReference type="InterPro" id="IPR036598">
    <property type="entry name" value="GOLD_dom_sf"/>
</dbReference>
<reference evidence="2" key="2">
    <citation type="submission" date="2023-05" db="EMBL/GenBank/DDBJ databases">
        <authorList>
            <person name="Schelkunov M.I."/>
        </authorList>
    </citation>
    <scope>NUCLEOTIDE SEQUENCE</scope>
    <source>
        <strain evidence="2">Hsosn_3</strain>
        <tissue evidence="2">Leaf</tissue>
    </source>
</reference>
<reference evidence="2" key="1">
    <citation type="submission" date="2023-02" db="EMBL/GenBank/DDBJ databases">
        <title>Genome of toxic invasive species Heracleum sosnowskyi carries increased number of genes despite the absence of recent whole-genome duplications.</title>
        <authorList>
            <person name="Schelkunov M."/>
            <person name="Shtratnikova V."/>
            <person name="Makarenko M."/>
            <person name="Klepikova A."/>
            <person name="Omelchenko D."/>
            <person name="Novikova G."/>
            <person name="Obukhova E."/>
            <person name="Bogdanov V."/>
            <person name="Penin A."/>
            <person name="Logacheva M."/>
        </authorList>
    </citation>
    <scope>NUCLEOTIDE SEQUENCE</scope>
    <source>
        <strain evidence="2">Hsosn_3</strain>
        <tissue evidence="2">Leaf</tissue>
    </source>
</reference>
<evidence type="ECO:0000313" key="3">
    <source>
        <dbReference type="EMBL" id="KAK1386210.1"/>
    </source>
</evidence>
<dbReference type="EMBL" id="JAUIZM010000005">
    <property type="protein sequence ID" value="KAK1386210.1"/>
    <property type="molecule type" value="Genomic_DNA"/>
</dbReference>
<accession>A0AAD8HT23</accession>
<name>A0AAD8HT23_9APIA</name>
<dbReference type="EMBL" id="JAUIZM010000007">
    <property type="protein sequence ID" value="KAK1372800.1"/>
    <property type="molecule type" value="Genomic_DNA"/>
</dbReference>
<evidence type="ECO:0000313" key="2">
    <source>
        <dbReference type="EMBL" id="KAK1372800.1"/>
    </source>
</evidence>
<dbReference type="Proteomes" id="UP001237642">
    <property type="component" value="Unassembled WGS sequence"/>
</dbReference>
<gene>
    <name evidence="3" type="ORF">POM88_023945</name>
    <name evidence="2" type="ORF">POM88_028993</name>
</gene>
<dbReference type="InterPro" id="IPR009038">
    <property type="entry name" value="GOLD_dom"/>
</dbReference>